<dbReference type="RefSeq" id="XP_006821986.1">
    <property type="nucleotide sequence ID" value="XM_006821923.1"/>
</dbReference>
<dbReference type="InterPro" id="IPR051023">
    <property type="entry name" value="PP2A_Regulatory_Subunit_A"/>
</dbReference>
<dbReference type="InterPro" id="IPR011989">
    <property type="entry name" value="ARM-like"/>
</dbReference>
<dbReference type="GeneID" id="102804979"/>
<evidence type="ECO:0000256" key="3">
    <source>
        <dbReference type="SAM" id="MobiDB-lite"/>
    </source>
</evidence>
<proteinExistence type="predicted"/>
<gene>
    <name evidence="5" type="primary">LOC102804979</name>
</gene>
<dbReference type="PROSITE" id="PS50077">
    <property type="entry name" value="HEAT_REPEAT"/>
    <property type="match status" value="1"/>
</dbReference>
<dbReference type="Pfam" id="PF02985">
    <property type="entry name" value="HEAT"/>
    <property type="match status" value="1"/>
</dbReference>
<keyword evidence="4" id="KW-1185">Reference proteome</keyword>
<evidence type="ECO:0000256" key="2">
    <source>
        <dbReference type="PROSITE-ProRule" id="PRU00103"/>
    </source>
</evidence>
<keyword evidence="1" id="KW-0677">Repeat</keyword>
<sequence>VRKTSQAAVLVLLEQELIDKQDVEDYVCPVIIQLTGSESSDDYRTEAVAVRMAAFQALGPFISTFADPGKTGLTFNADGSITVKADAEVLCEPTTSDKPHRTHKHKNKQQDMFMEVDESSGSSSAKIFLTRSSSPPTTESDISEAEKEIAVDENVHMAVGELTFSVEASASETEKPDEKEEFNSFMFWREPLLSVDDEIYTSSTSVTVGDFSDESNDHNSSRDNTETDSDKVQNSCDGDLVEQVSEVHLEPANKCTYEVSKLTGNKVEVKEVGSPLTASVCDVNEDTAKDKKLHTASVNEVNELTETVPNIGSQQVLPQRLNENTMTIVNGITSTQDLLDGTTSEGESEDSSVDDDQWRKQDVIPHDLLENYLSMIDPQRAQTVDTEIAKHCAYSLPGVAFTLGRRNWHCIKDIYETLASDMQWKVRRTLAFSIHEMAVILGDQITSDDLVPVFNGFLKDLDEVRIGVLKHLADFLRLLNKGMRKEYLIRLTDFLQTDNQRNWRFRHELSLQLVALCDLFSPLDVIEYIFPIAITLAGDRVAEVRTLAYKLLSIILKKLRDDNSLHKRFIDDIVNRYAESNRWFGRQTFAHLCQSLLAEESLCEDDFAEELLPHLLELARDNVPNVRLAVSRTLASHVIPSDYFCSKENPKYDALQYVFVQLQEDADRDVRFYMAQSNNMYINFADGDSDEPPV</sequence>
<dbReference type="PANTHER" id="PTHR10648">
    <property type="entry name" value="SERINE/THREONINE-PROTEIN PHOSPHATASE PP2A 65 KDA REGULATORY SUBUNIT"/>
    <property type="match status" value="1"/>
</dbReference>
<feature type="non-terminal residue" evidence="5">
    <location>
        <position position="1"/>
    </location>
</feature>
<accession>A0ABM0MPP5</accession>
<feature type="region of interest" description="Disordered" evidence="3">
    <location>
        <begin position="206"/>
        <end position="235"/>
    </location>
</feature>
<feature type="compositionally biased region" description="Acidic residues" evidence="3">
    <location>
        <begin position="346"/>
        <end position="355"/>
    </location>
</feature>
<name>A0ABM0MPP5_SACKO</name>
<feature type="region of interest" description="Disordered" evidence="3">
    <location>
        <begin position="93"/>
        <end position="145"/>
    </location>
</feature>
<feature type="repeat" description="HEAT" evidence="2">
    <location>
        <begin position="611"/>
        <end position="634"/>
    </location>
</feature>
<dbReference type="InterPro" id="IPR021133">
    <property type="entry name" value="HEAT_type_2"/>
</dbReference>
<evidence type="ECO:0000256" key="1">
    <source>
        <dbReference type="ARBA" id="ARBA00022737"/>
    </source>
</evidence>
<feature type="compositionally biased region" description="Polar residues" evidence="3">
    <location>
        <begin position="119"/>
        <end position="140"/>
    </location>
</feature>
<protein>
    <submittedName>
        <fullName evidence="5">Serine/threonine-protein phosphatase 4 regulatory subunit 1-like</fullName>
    </submittedName>
</protein>
<reference evidence="5" key="1">
    <citation type="submission" date="2025-08" db="UniProtKB">
        <authorList>
            <consortium name="RefSeq"/>
        </authorList>
    </citation>
    <scope>IDENTIFICATION</scope>
    <source>
        <tissue evidence="5">Testes</tissue>
    </source>
</reference>
<organism evidence="4 5">
    <name type="scientific">Saccoglossus kowalevskii</name>
    <name type="common">Acorn worm</name>
    <dbReference type="NCBI Taxonomy" id="10224"/>
    <lineage>
        <taxon>Eukaryota</taxon>
        <taxon>Metazoa</taxon>
        <taxon>Hemichordata</taxon>
        <taxon>Enteropneusta</taxon>
        <taxon>Harrimaniidae</taxon>
        <taxon>Saccoglossus</taxon>
    </lineage>
</organism>
<dbReference type="Proteomes" id="UP000694865">
    <property type="component" value="Unplaced"/>
</dbReference>
<dbReference type="PANTHER" id="PTHR10648:SF1">
    <property type="entry name" value="SERINE_THREONINE-PROTEIN PHOSPHATASE 4 REGULATORY SUBUNIT 1"/>
    <property type="match status" value="1"/>
</dbReference>
<evidence type="ECO:0000313" key="5">
    <source>
        <dbReference type="RefSeq" id="XP_006821986.1"/>
    </source>
</evidence>
<dbReference type="InterPro" id="IPR000357">
    <property type="entry name" value="HEAT"/>
</dbReference>
<dbReference type="Gene3D" id="1.25.10.10">
    <property type="entry name" value="Leucine-rich Repeat Variant"/>
    <property type="match status" value="1"/>
</dbReference>
<feature type="compositionally biased region" description="Basic and acidic residues" evidence="3">
    <location>
        <begin position="215"/>
        <end position="231"/>
    </location>
</feature>
<evidence type="ECO:0000313" key="4">
    <source>
        <dbReference type="Proteomes" id="UP000694865"/>
    </source>
</evidence>
<dbReference type="SUPFAM" id="SSF48371">
    <property type="entry name" value="ARM repeat"/>
    <property type="match status" value="1"/>
</dbReference>
<feature type="region of interest" description="Disordered" evidence="3">
    <location>
        <begin position="336"/>
        <end position="356"/>
    </location>
</feature>
<dbReference type="InterPro" id="IPR016024">
    <property type="entry name" value="ARM-type_fold"/>
</dbReference>